<feature type="region of interest" description="Disordered" evidence="3">
    <location>
        <begin position="390"/>
        <end position="413"/>
    </location>
</feature>
<dbReference type="Proteomes" id="UP000664293">
    <property type="component" value="Unassembled WGS sequence"/>
</dbReference>
<dbReference type="InterPro" id="IPR058647">
    <property type="entry name" value="BSH_CzcB-like"/>
</dbReference>
<dbReference type="EMBL" id="JAEKJR010000003">
    <property type="protein sequence ID" value="MBN8432455.1"/>
    <property type="molecule type" value="Genomic_DNA"/>
</dbReference>
<evidence type="ECO:0000256" key="3">
    <source>
        <dbReference type="SAM" id="MobiDB-lite"/>
    </source>
</evidence>
<evidence type="ECO:0000256" key="2">
    <source>
        <dbReference type="SAM" id="Coils"/>
    </source>
</evidence>
<feature type="domain" description="CusB-like beta-barrel" evidence="4">
    <location>
        <begin position="217"/>
        <end position="285"/>
    </location>
</feature>
<protein>
    <submittedName>
        <fullName evidence="6">Efflux RND transporter periplasmic adaptor subunit</fullName>
    </submittedName>
</protein>
<comment type="caution">
    <text evidence="6">The sequence shown here is derived from an EMBL/GenBank/DDBJ whole genome shotgun (WGS) entry which is preliminary data.</text>
</comment>
<sequence length="413" mass="44247">MNFLLSFWRQRNYRIAAIVALLAIVWLLSGVLSGDRNAALQNAGAVPAKPIAAEPITVRARRIEAQPYTTRVIVNSRTEENRSVQLRAELDGVIAALPVAEGVRVAAGDVICEIAAEDRPEKLARARATLRKAELDYAGAKKLQGRGLQSEAAMAQQEVNLANARAELKRAQVDVTNLEIRAPFDGLVNHRAVELGDFVRRGEECATLLDLDPILIVGEVSESQVASLKPGKQASAQLQQGQLVEGRLRYVSQQAHPVTRAYRVEVAVPNTDGALRSGISARMALPTGEVLAHRINASLLTLDDRGQLGVRILDEEHRVKFVNVRLVSDDSSGVWVAGLPAQALLITVGQEYVSEGERVAVEFEESAGDLPAPVSRVDGESGDVGADLLKASAGAGVKQPDMPSGAVAQEPVQ</sequence>
<keyword evidence="2" id="KW-0175">Coiled coil</keyword>
<organism evidence="6 7">
    <name type="scientific">Microbulbifer salipaludis</name>
    <dbReference type="NCBI Taxonomy" id="187980"/>
    <lineage>
        <taxon>Bacteria</taxon>
        <taxon>Pseudomonadati</taxon>
        <taxon>Pseudomonadota</taxon>
        <taxon>Gammaproteobacteria</taxon>
        <taxon>Cellvibrionales</taxon>
        <taxon>Microbulbiferaceae</taxon>
        <taxon>Microbulbifer</taxon>
    </lineage>
</organism>
<dbReference type="RefSeq" id="WP_207004245.1">
    <property type="nucleotide sequence ID" value="NZ_JAEKJR010000003.1"/>
</dbReference>
<reference evidence="6 7" key="1">
    <citation type="submission" date="2020-12" db="EMBL/GenBank/DDBJ databases">
        <title>Oil enriched cultivation method for isolating marine PHA-producing bacteria.</title>
        <authorList>
            <person name="Zheng W."/>
            <person name="Yu S."/>
            <person name="Huang Y."/>
        </authorList>
    </citation>
    <scope>NUCLEOTIDE SEQUENCE [LARGE SCALE GENOMIC DNA]</scope>
    <source>
        <strain evidence="6 7">SN0-2</strain>
    </source>
</reference>
<evidence type="ECO:0000259" key="4">
    <source>
        <dbReference type="Pfam" id="PF25954"/>
    </source>
</evidence>
<dbReference type="Pfam" id="PF25954">
    <property type="entry name" value="Beta-barrel_RND_2"/>
    <property type="match status" value="1"/>
</dbReference>
<dbReference type="NCBIfam" id="TIGR01730">
    <property type="entry name" value="RND_mfp"/>
    <property type="match status" value="1"/>
</dbReference>
<name>A0ABS3EAX0_9GAMM</name>
<evidence type="ECO:0000259" key="5">
    <source>
        <dbReference type="Pfam" id="PF25973"/>
    </source>
</evidence>
<dbReference type="Gene3D" id="2.40.50.100">
    <property type="match status" value="2"/>
</dbReference>
<dbReference type="Gene3D" id="2.40.30.170">
    <property type="match status" value="1"/>
</dbReference>
<accession>A0ABS3EAX0</accession>
<dbReference type="PANTHER" id="PTHR30469:SF29">
    <property type="entry name" value="BLR2860 PROTEIN"/>
    <property type="match status" value="1"/>
</dbReference>
<comment type="similarity">
    <text evidence="1">Belongs to the membrane fusion protein (MFP) (TC 8.A.1) family.</text>
</comment>
<gene>
    <name evidence="6" type="ORF">JF535_16555</name>
</gene>
<dbReference type="InterPro" id="IPR006143">
    <property type="entry name" value="RND_pump_MFP"/>
</dbReference>
<evidence type="ECO:0000256" key="1">
    <source>
        <dbReference type="ARBA" id="ARBA00009477"/>
    </source>
</evidence>
<keyword evidence="7" id="KW-1185">Reference proteome</keyword>
<evidence type="ECO:0000313" key="7">
    <source>
        <dbReference type="Proteomes" id="UP000664293"/>
    </source>
</evidence>
<dbReference type="PANTHER" id="PTHR30469">
    <property type="entry name" value="MULTIDRUG RESISTANCE PROTEIN MDTA"/>
    <property type="match status" value="1"/>
</dbReference>
<feature type="domain" description="CzcB-like barrel-sandwich hybrid" evidence="5">
    <location>
        <begin position="84"/>
        <end position="208"/>
    </location>
</feature>
<feature type="coiled-coil region" evidence="2">
    <location>
        <begin position="123"/>
        <end position="181"/>
    </location>
</feature>
<evidence type="ECO:0000313" key="6">
    <source>
        <dbReference type="EMBL" id="MBN8432455.1"/>
    </source>
</evidence>
<proteinExistence type="inferred from homology"/>
<dbReference type="SUPFAM" id="SSF111369">
    <property type="entry name" value="HlyD-like secretion proteins"/>
    <property type="match status" value="1"/>
</dbReference>
<dbReference type="InterPro" id="IPR058792">
    <property type="entry name" value="Beta-barrel_RND_2"/>
</dbReference>
<dbReference type="Pfam" id="PF25973">
    <property type="entry name" value="BSH_CzcB"/>
    <property type="match status" value="1"/>
</dbReference>